<feature type="transmembrane region" description="Helical" evidence="1">
    <location>
        <begin position="6"/>
        <end position="30"/>
    </location>
</feature>
<dbReference type="EMBL" id="JBHSMC010000046">
    <property type="protein sequence ID" value="MFC5467058.1"/>
    <property type="molecule type" value="Genomic_DNA"/>
</dbReference>
<evidence type="ECO:0000256" key="1">
    <source>
        <dbReference type="SAM" id="Phobius"/>
    </source>
</evidence>
<feature type="transmembrane region" description="Helical" evidence="1">
    <location>
        <begin position="131"/>
        <end position="148"/>
    </location>
</feature>
<keyword evidence="3" id="KW-1185">Reference proteome</keyword>
<keyword evidence="1" id="KW-1133">Transmembrane helix</keyword>
<dbReference type="InterPro" id="IPR018729">
    <property type="entry name" value="DUF2269_transmembrane"/>
</dbReference>
<gene>
    <name evidence="2" type="ORF">ACFPM4_20230</name>
</gene>
<dbReference type="Pfam" id="PF10027">
    <property type="entry name" value="DUF2269"/>
    <property type="match status" value="1"/>
</dbReference>
<evidence type="ECO:0000313" key="3">
    <source>
        <dbReference type="Proteomes" id="UP001596147"/>
    </source>
</evidence>
<comment type="caution">
    <text evidence="2">The sequence shown here is derived from an EMBL/GenBank/DDBJ whole genome shotgun (WGS) entry which is preliminary data.</text>
</comment>
<name>A0ABW0LMV3_9BACI</name>
<dbReference type="Proteomes" id="UP001596147">
    <property type="component" value="Unassembled WGS sequence"/>
</dbReference>
<keyword evidence="1" id="KW-0812">Transmembrane</keyword>
<organism evidence="2 3">
    <name type="scientific">Lederbergia graminis</name>
    <dbReference type="NCBI Taxonomy" id="735518"/>
    <lineage>
        <taxon>Bacteria</taxon>
        <taxon>Bacillati</taxon>
        <taxon>Bacillota</taxon>
        <taxon>Bacilli</taxon>
        <taxon>Bacillales</taxon>
        <taxon>Bacillaceae</taxon>
        <taxon>Lederbergia</taxon>
    </lineage>
</organism>
<proteinExistence type="predicted"/>
<protein>
    <submittedName>
        <fullName evidence="2">DUF2269 family protein</fullName>
    </submittedName>
</protein>
<feature type="transmembrane region" description="Helical" evidence="1">
    <location>
        <begin position="77"/>
        <end position="98"/>
    </location>
</feature>
<feature type="transmembrane region" description="Helical" evidence="1">
    <location>
        <begin position="51"/>
        <end position="71"/>
    </location>
</feature>
<dbReference type="RefSeq" id="WP_382355931.1">
    <property type="nucleotide sequence ID" value="NZ_JBHSMC010000046.1"/>
</dbReference>
<keyword evidence="1" id="KW-0472">Membrane</keyword>
<evidence type="ECO:0000313" key="2">
    <source>
        <dbReference type="EMBL" id="MFC5467058.1"/>
    </source>
</evidence>
<reference evidence="3" key="1">
    <citation type="journal article" date="2019" name="Int. J. Syst. Evol. Microbiol.">
        <title>The Global Catalogue of Microorganisms (GCM) 10K type strain sequencing project: providing services to taxonomists for standard genome sequencing and annotation.</title>
        <authorList>
            <consortium name="The Broad Institute Genomics Platform"/>
            <consortium name="The Broad Institute Genome Sequencing Center for Infectious Disease"/>
            <person name="Wu L."/>
            <person name="Ma J."/>
        </authorList>
    </citation>
    <scope>NUCLEOTIDE SEQUENCE [LARGE SCALE GENOMIC DNA]</scope>
    <source>
        <strain evidence="3">CGMCC 1.12237</strain>
    </source>
</reference>
<dbReference type="PROSITE" id="PS50890">
    <property type="entry name" value="PUA"/>
    <property type="match status" value="1"/>
</dbReference>
<accession>A0ABW0LMV3</accession>
<sequence length="151" mass="16876">MATIYSILVVIHIFSAILGMGPGFILTFVARSAKTMQELRHAYAIKHRLHIFVMVGGSSLLISGLLMGAINPSLFSMGWYVTSLTLFLIALAFGPFLLKPISTPIKELLATYEGEEIPPEYYRLAKKLDNVEHLENIIFLVIIALMILKPW</sequence>